<dbReference type="Proteomes" id="UP000036681">
    <property type="component" value="Unplaced"/>
</dbReference>
<evidence type="ECO:0000313" key="2">
    <source>
        <dbReference type="WBParaSite" id="ALUE_0001196001-mRNA-1"/>
    </source>
</evidence>
<accession>A0A0M3I512</accession>
<dbReference type="AlphaFoldDB" id="A0A0M3I512"/>
<dbReference type="WBParaSite" id="ALUE_0001196001-mRNA-1">
    <property type="protein sequence ID" value="ALUE_0001196001-mRNA-1"/>
    <property type="gene ID" value="ALUE_0001196001"/>
</dbReference>
<organism evidence="1 2">
    <name type="scientific">Ascaris lumbricoides</name>
    <name type="common">Giant roundworm</name>
    <dbReference type="NCBI Taxonomy" id="6252"/>
    <lineage>
        <taxon>Eukaryota</taxon>
        <taxon>Metazoa</taxon>
        <taxon>Ecdysozoa</taxon>
        <taxon>Nematoda</taxon>
        <taxon>Chromadorea</taxon>
        <taxon>Rhabditida</taxon>
        <taxon>Spirurina</taxon>
        <taxon>Ascaridomorpha</taxon>
        <taxon>Ascaridoidea</taxon>
        <taxon>Ascarididae</taxon>
        <taxon>Ascaris</taxon>
    </lineage>
</organism>
<proteinExistence type="predicted"/>
<sequence>MQLKPALSSFNMFFPGRSVTGSNCRLEWNGDRVSSTTISRYRARKTHTQ</sequence>
<reference evidence="2" key="1">
    <citation type="submission" date="2017-02" db="UniProtKB">
        <authorList>
            <consortium name="WormBaseParasite"/>
        </authorList>
    </citation>
    <scope>IDENTIFICATION</scope>
</reference>
<name>A0A0M3I512_ASCLU</name>
<evidence type="ECO:0000313" key="1">
    <source>
        <dbReference type="Proteomes" id="UP000036681"/>
    </source>
</evidence>
<keyword evidence="1" id="KW-1185">Reference proteome</keyword>
<protein>
    <submittedName>
        <fullName evidence="2">Uncharacterized protein</fullName>
    </submittedName>
</protein>